<evidence type="ECO:0008006" key="3">
    <source>
        <dbReference type="Google" id="ProtNLM"/>
    </source>
</evidence>
<protein>
    <recommendedName>
        <fullName evidence="3">Phage tail protein</fullName>
    </recommendedName>
</protein>
<evidence type="ECO:0000313" key="1">
    <source>
        <dbReference type="EMBL" id="MBG6140685.1"/>
    </source>
</evidence>
<organism evidence="1 2">
    <name type="scientific">Longispora fulva</name>
    <dbReference type="NCBI Taxonomy" id="619741"/>
    <lineage>
        <taxon>Bacteria</taxon>
        <taxon>Bacillati</taxon>
        <taxon>Actinomycetota</taxon>
        <taxon>Actinomycetes</taxon>
        <taxon>Micromonosporales</taxon>
        <taxon>Micromonosporaceae</taxon>
        <taxon>Longispora</taxon>
    </lineage>
</organism>
<comment type="caution">
    <text evidence="1">The sequence shown here is derived from an EMBL/GenBank/DDBJ whole genome shotgun (WGS) entry which is preliminary data.</text>
</comment>
<proteinExistence type="predicted"/>
<gene>
    <name evidence="1" type="ORF">IW245_006879</name>
</gene>
<dbReference type="InterPro" id="IPR058154">
    <property type="entry name" value="Bxb1_TTP-like"/>
</dbReference>
<accession>A0A8J7KJQ9</accession>
<sequence>MALSDDALIIPGIGYVYDAPAGTAKPASLTNPAAPWADTGHTSEDGLKISFEISKTKRKTWRARAGVRVSVDEISLKLGWTALQLDNASLSMYFGGGDISAPGAFGVLKSPVPVERALFIRLVDGSKEADIYVAKVAISAAGEVTASPGDFAGFELEAEVLDHAAAAHLMQWLAPNLGTPAGG</sequence>
<dbReference type="EMBL" id="JADOUF010000001">
    <property type="protein sequence ID" value="MBG6140685.1"/>
    <property type="molecule type" value="Genomic_DNA"/>
</dbReference>
<dbReference type="RefSeq" id="WP_197007208.1">
    <property type="nucleotide sequence ID" value="NZ_BONS01000047.1"/>
</dbReference>
<reference evidence="1" key="1">
    <citation type="submission" date="2020-11" db="EMBL/GenBank/DDBJ databases">
        <title>Sequencing the genomes of 1000 actinobacteria strains.</title>
        <authorList>
            <person name="Klenk H.-P."/>
        </authorList>
    </citation>
    <scope>NUCLEOTIDE SEQUENCE</scope>
    <source>
        <strain evidence="1">DSM 45356</strain>
    </source>
</reference>
<evidence type="ECO:0000313" key="2">
    <source>
        <dbReference type="Proteomes" id="UP000622552"/>
    </source>
</evidence>
<dbReference type="AlphaFoldDB" id="A0A8J7KJQ9"/>
<keyword evidence="2" id="KW-1185">Reference proteome</keyword>
<name>A0A8J7KJQ9_9ACTN</name>
<dbReference type="Pfam" id="PF25681">
    <property type="entry name" value="Phage_TTP_17"/>
    <property type="match status" value="1"/>
</dbReference>
<dbReference type="Proteomes" id="UP000622552">
    <property type="component" value="Unassembled WGS sequence"/>
</dbReference>